<accession>O06732</accession>
<dbReference type="InterPro" id="IPR015424">
    <property type="entry name" value="PyrdxlP-dep_Trfase"/>
</dbReference>
<dbReference type="PANTHER" id="PTHR42790:SF17">
    <property type="entry name" value="TRANSCRIPTIONAL REGULATOR, GNTR FAMILY"/>
    <property type="match status" value="1"/>
</dbReference>
<organism evidence="6">
    <name type="scientific">Bacillus subtilis</name>
    <dbReference type="NCBI Taxonomy" id="1423"/>
    <lineage>
        <taxon>Bacteria</taxon>
        <taxon>Bacillati</taxon>
        <taxon>Bacillota</taxon>
        <taxon>Bacilli</taxon>
        <taxon>Bacillales</taxon>
        <taxon>Bacillaceae</taxon>
        <taxon>Bacillus</taxon>
    </lineage>
</organism>
<dbReference type="AlphaFoldDB" id="O06732"/>
<dbReference type="GO" id="GO:1901605">
    <property type="term" value="P:alpha-amino acid metabolic process"/>
    <property type="evidence" value="ECO:0007669"/>
    <property type="project" value="TreeGrafter"/>
</dbReference>
<dbReference type="PANTHER" id="PTHR42790">
    <property type="entry name" value="AMINOTRANSFERASE"/>
    <property type="match status" value="1"/>
</dbReference>
<dbReference type="Pfam" id="PF00155">
    <property type="entry name" value="Aminotran_1_2"/>
    <property type="match status" value="1"/>
</dbReference>
<dbReference type="SUPFAM" id="SSF53383">
    <property type="entry name" value="PLP-dependent transferases"/>
    <property type="match status" value="1"/>
</dbReference>
<dbReference type="InterPro" id="IPR004839">
    <property type="entry name" value="Aminotransferase_I/II_large"/>
</dbReference>
<evidence type="ECO:0000256" key="1">
    <source>
        <dbReference type="ARBA" id="ARBA00001933"/>
    </source>
</evidence>
<proteinExistence type="predicted"/>
<reference evidence="6" key="1">
    <citation type="journal article" date="1997" name="Microbiology">
        <title>A Bacillus subtilis chromosome segment at the 100 degrees to 102 degrees position encoding 11 membrane proteins.</title>
        <authorList>
            <person name="Roche B."/>
            <person name="Autret S."/>
            <person name="Levine A."/>
            <person name="Vannier F."/>
            <person name="Medina N."/>
            <person name="Seror S.J."/>
        </authorList>
    </citation>
    <scope>NUCLEOTIDE SEQUENCE</scope>
</reference>
<feature type="domain" description="Aminotransferase class I/classII large" evidence="5">
    <location>
        <begin position="7"/>
        <end position="192"/>
    </location>
</feature>
<evidence type="ECO:0000259" key="5">
    <source>
        <dbReference type="Pfam" id="PF00155"/>
    </source>
</evidence>
<dbReference type="GO" id="GO:0030170">
    <property type="term" value="F:pyridoxal phosphate binding"/>
    <property type="evidence" value="ECO:0007669"/>
    <property type="project" value="InterPro"/>
</dbReference>
<keyword evidence="3" id="KW-0808">Transferase</keyword>
<evidence type="ECO:0000313" key="6">
    <source>
        <dbReference type="EMBL" id="CAA70652.1"/>
    </source>
</evidence>
<evidence type="ECO:0000256" key="4">
    <source>
        <dbReference type="ARBA" id="ARBA00022898"/>
    </source>
</evidence>
<dbReference type="InterPro" id="IPR050859">
    <property type="entry name" value="Class-I_PLP-dep_aminotransf"/>
</dbReference>
<dbReference type="PIR" id="F69838">
    <property type="entry name" value="F69838"/>
</dbReference>
<keyword evidence="4" id="KW-0663">Pyridoxal phosphate</keyword>
<sequence length="213" mass="24557">MSEQRRKEIISLSKKEQMPIIEDDAYGDLWFEEKPPQPLKAMDHEGNILYLGAFSKTVSPGLRIGWLAGPEPVIERLADIKMQTDYGSSGLSQWAAAEWLSQGYYEEHLTWVRRKLKERRDAAVHFLERYAGDIATWRIPAGGFYIWVTFHKNLPVSRFFYELLKRQVLVNPGYIYDGEDRNSIRLSYSYASLGDLETGIKAAAETARRLMMS</sequence>
<evidence type="ECO:0000256" key="2">
    <source>
        <dbReference type="ARBA" id="ARBA00022576"/>
    </source>
</evidence>
<dbReference type="Gene3D" id="3.90.1150.10">
    <property type="entry name" value="Aspartate Aminotransferase, domain 1"/>
    <property type="match status" value="1"/>
</dbReference>
<dbReference type="InterPro" id="IPR015421">
    <property type="entry name" value="PyrdxlP-dep_Trfase_major"/>
</dbReference>
<comment type="cofactor">
    <cofactor evidence="1">
        <name>pyridoxal 5'-phosphate</name>
        <dbReference type="ChEBI" id="CHEBI:597326"/>
    </cofactor>
</comment>
<dbReference type="EMBL" id="Y09476">
    <property type="protein sequence ID" value="CAA70652.1"/>
    <property type="molecule type" value="Genomic_DNA"/>
</dbReference>
<evidence type="ECO:0000256" key="3">
    <source>
        <dbReference type="ARBA" id="ARBA00022679"/>
    </source>
</evidence>
<protein>
    <submittedName>
        <fullName evidence="6">YisW</fullName>
    </submittedName>
</protein>
<dbReference type="InterPro" id="IPR015422">
    <property type="entry name" value="PyrdxlP-dep_Trfase_small"/>
</dbReference>
<name>O06732_BACIU</name>
<dbReference type="CDD" id="cd00609">
    <property type="entry name" value="AAT_like"/>
    <property type="match status" value="1"/>
</dbReference>
<dbReference type="GO" id="GO:0008483">
    <property type="term" value="F:transaminase activity"/>
    <property type="evidence" value="ECO:0007669"/>
    <property type="project" value="UniProtKB-KW"/>
</dbReference>
<keyword evidence="2" id="KW-0032">Aminotransferase</keyword>
<dbReference type="Gene3D" id="3.40.640.10">
    <property type="entry name" value="Type I PLP-dependent aspartate aminotransferase-like (Major domain)"/>
    <property type="match status" value="1"/>
</dbReference>